<protein>
    <submittedName>
        <fullName evidence="1">Uncharacterized protein</fullName>
    </submittedName>
</protein>
<evidence type="ECO:0000313" key="1">
    <source>
        <dbReference type="EMBL" id="GMH02360.1"/>
    </source>
</evidence>
<reference evidence="1" key="1">
    <citation type="submission" date="2023-05" db="EMBL/GenBank/DDBJ databases">
        <title>Nepenthes gracilis genome sequencing.</title>
        <authorList>
            <person name="Fukushima K."/>
        </authorList>
    </citation>
    <scope>NUCLEOTIDE SEQUENCE</scope>
    <source>
        <strain evidence="1">SING2019-196</strain>
    </source>
</reference>
<comment type="caution">
    <text evidence="1">The sequence shown here is derived from an EMBL/GenBank/DDBJ whole genome shotgun (WGS) entry which is preliminary data.</text>
</comment>
<evidence type="ECO:0000313" key="2">
    <source>
        <dbReference type="Proteomes" id="UP001279734"/>
    </source>
</evidence>
<gene>
    <name evidence="1" type="ORF">Nepgr_004199</name>
</gene>
<organism evidence="1 2">
    <name type="scientific">Nepenthes gracilis</name>
    <name type="common">Slender pitcher plant</name>
    <dbReference type="NCBI Taxonomy" id="150966"/>
    <lineage>
        <taxon>Eukaryota</taxon>
        <taxon>Viridiplantae</taxon>
        <taxon>Streptophyta</taxon>
        <taxon>Embryophyta</taxon>
        <taxon>Tracheophyta</taxon>
        <taxon>Spermatophyta</taxon>
        <taxon>Magnoliopsida</taxon>
        <taxon>eudicotyledons</taxon>
        <taxon>Gunneridae</taxon>
        <taxon>Pentapetalae</taxon>
        <taxon>Caryophyllales</taxon>
        <taxon>Nepenthaceae</taxon>
        <taxon>Nepenthes</taxon>
    </lineage>
</organism>
<accession>A0AAD3S0W9</accession>
<dbReference type="AlphaFoldDB" id="A0AAD3S0W9"/>
<dbReference type="EMBL" id="BSYO01000003">
    <property type="protein sequence ID" value="GMH02360.1"/>
    <property type="molecule type" value="Genomic_DNA"/>
</dbReference>
<sequence length="80" mass="9269">MNAIGFLRKTPTILYCAAERQNYRECEKSKTHNQKLCSAMARPISRAIPSTIHLFSTELNSTIHTKLRLLINFKSRGKYR</sequence>
<dbReference type="Proteomes" id="UP001279734">
    <property type="component" value="Unassembled WGS sequence"/>
</dbReference>
<name>A0AAD3S0W9_NEPGR</name>
<keyword evidence="2" id="KW-1185">Reference proteome</keyword>
<proteinExistence type="predicted"/>